<sequence length="99" mass="11117">MEMKLSFVLYSQVRTDLPLMNIGQTVTKIITTIKGMIFSRCIVQIKLLEAWGSMEKQHSSAVSSSLDCLQSALCRVPLIERATVSPLANQKKSLRLFMI</sequence>
<accession>A0A0V0IWV6</accession>
<dbReference type="AlphaFoldDB" id="A0A0V0IWV6"/>
<organism evidence="1">
    <name type="scientific">Solanum chacoense</name>
    <name type="common">Chaco potato</name>
    <dbReference type="NCBI Taxonomy" id="4108"/>
    <lineage>
        <taxon>Eukaryota</taxon>
        <taxon>Viridiplantae</taxon>
        <taxon>Streptophyta</taxon>
        <taxon>Embryophyta</taxon>
        <taxon>Tracheophyta</taxon>
        <taxon>Spermatophyta</taxon>
        <taxon>Magnoliopsida</taxon>
        <taxon>eudicotyledons</taxon>
        <taxon>Gunneridae</taxon>
        <taxon>Pentapetalae</taxon>
        <taxon>asterids</taxon>
        <taxon>lamiids</taxon>
        <taxon>Solanales</taxon>
        <taxon>Solanaceae</taxon>
        <taxon>Solanoideae</taxon>
        <taxon>Solaneae</taxon>
        <taxon>Solanum</taxon>
    </lineage>
</organism>
<name>A0A0V0IWV6_SOLCH</name>
<dbReference type="EMBL" id="GEDG01001443">
    <property type="protein sequence ID" value="JAP36943.1"/>
    <property type="molecule type" value="Transcribed_RNA"/>
</dbReference>
<reference evidence="1" key="1">
    <citation type="submission" date="2015-12" db="EMBL/GenBank/DDBJ databases">
        <title>Gene expression during late stages of embryo sac development: a critical building block for successful pollen-pistil interactions.</title>
        <authorList>
            <person name="Liu Y."/>
            <person name="Joly V."/>
            <person name="Sabar M."/>
            <person name="Matton D.P."/>
        </authorList>
    </citation>
    <scope>NUCLEOTIDE SEQUENCE</scope>
</reference>
<protein>
    <submittedName>
        <fullName evidence="1">Putative ovule protein</fullName>
    </submittedName>
</protein>
<evidence type="ECO:0000313" key="1">
    <source>
        <dbReference type="EMBL" id="JAP36943.1"/>
    </source>
</evidence>
<dbReference type="InterPro" id="IPR007573">
    <property type="entry name" value="QWRF"/>
</dbReference>
<dbReference type="Pfam" id="PF04484">
    <property type="entry name" value="QWRF"/>
    <property type="match status" value="1"/>
</dbReference>
<proteinExistence type="predicted"/>